<dbReference type="AlphaFoldDB" id="G5HB96"/>
<dbReference type="InterPro" id="IPR027417">
    <property type="entry name" value="P-loop_NTPase"/>
</dbReference>
<dbReference type="InterPro" id="IPR003959">
    <property type="entry name" value="ATPase_AAA_core"/>
</dbReference>
<dbReference type="Pfam" id="PF13304">
    <property type="entry name" value="AAA_21"/>
    <property type="match status" value="1"/>
</dbReference>
<sequence length="399" mass="45742">MILHKTTQQMIIQRIQLFNWKNFHDVDVNLTERCFIIGANAAGKSNFIDALRFLRDIAKQSGGLQEAVDLRGGITKIRCLAARNKTNISIEVHLGEPGDKSPVWIYKLSFAHTGGGIRKNQVKILEERVYSREKGQWILDRPIQGSEDEETLKFTYLEQVTANKNFRDIQYFFQNIEYLNIIPQFVRESYSAISSSHKEDYYGRNFLEKLATYNETKRNAYFRKINEFLKLAVPQLEELKFVKDKMGVPHLEARYVHWRAMGSKQQEAQFSDGTLRLIGFLFALLDFNGVILLEEPEINLHAGIITQLPEFISRIQRIKKLSRQVIITTHSYDMLANSSIGTDEVLVLHNTPEGTTIKRISDIQEIKAAVDAGFTIAEAAIPFTAPKTVKEMSQLKLDI</sequence>
<dbReference type="PIRSF" id="PIRSF029347">
    <property type="entry name" value="RecF"/>
    <property type="match status" value="1"/>
</dbReference>
<dbReference type="eggNOG" id="COG4637">
    <property type="taxonomic scope" value="Bacteria"/>
</dbReference>
<evidence type="ECO:0000259" key="1">
    <source>
        <dbReference type="Pfam" id="PF13304"/>
    </source>
</evidence>
<dbReference type="PANTHER" id="PTHR32182">
    <property type="entry name" value="DNA REPLICATION AND REPAIR PROTEIN RECF"/>
    <property type="match status" value="1"/>
</dbReference>
<dbReference type="PANTHER" id="PTHR32182:SF22">
    <property type="entry name" value="ATP-DEPENDENT ENDONUCLEASE, OLD FAMILY-RELATED"/>
    <property type="match status" value="1"/>
</dbReference>
<keyword evidence="3" id="KW-1185">Reference proteome</keyword>
<dbReference type="HOGENOM" id="CLU_035814_3_1_10"/>
<dbReference type="Proteomes" id="UP000006008">
    <property type="component" value="Unassembled WGS sequence"/>
</dbReference>
<dbReference type="GO" id="GO:0005524">
    <property type="term" value="F:ATP binding"/>
    <property type="evidence" value="ECO:0007669"/>
    <property type="project" value="InterPro"/>
</dbReference>
<dbReference type="PATRIC" id="fig|742725.3.peg.2009"/>
<protein>
    <recommendedName>
        <fullName evidence="1">ATPase AAA-type core domain-containing protein</fullName>
    </recommendedName>
</protein>
<dbReference type="GO" id="GO:0000731">
    <property type="term" value="P:DNA synthesis involved in DNA repair"/>
    <property type="evidence" value="ECO:0007669"/>
    <property type="project" value="TreeGrafter"/>
</dbReference>
<evidence type="ECO:0000313" key="2">
    <source>
        <dbReference type="EMBL" id="EHB91862.1"/>
    </source>
</evidence>
<evidence type="ECO:0000313" key="3">
    <source>
        <dbReference type="Proteomes" id="UP000006008"/>
    </source>
</evidence>
<name>G5HB96_9BACT</name>
<accession>G5HB96</accession>
<dbReference type="SUPFAM" id="SSF52540">
    <property type="entry name" value="P-loop containing nucleoside triphosphate hydrolases"/>
    <property type="match status" value="1"/>
</dbReference>
<dbReference type="GO" id="GO:0006302">
    <property type="term" value="P:double-strand break repair"/>
    <property type="evidence" value="ECO:0007669"/>
    <property type="project" value="TreeGrafter"/>
</dbReference>
<organism evidence="2 3">
    <name type="scientific">Alistipes indistinctus YIT 12060</name>
    <dbReference type="NCBI Taxonomy" id="742725"/>
    <lineage>
        <taxon>Bacteria</taxon>
        <taxon>Pseudomonadati</taxon>
        <taxon>Bacteroidota</taxon>
        <taxon>Bacteroidia</taxon>
        <taxon>Bacteroidales</taxon>
        <taxon>Rikenellaceae</taxon>
        <taxon>Alistipes</taxon>
    </lineage>
</organism>
<gene>
    <name evidence="2" type="ORF">HMPREF9450_01911</name>
</gene>
<dbReference type="InterPro" id="IPR014555">
    <property type="entry name" value="RecF-like"/>
</dbReference>
<dbReference type="GO" id="GO:0016887">
    <property type="term" value="F:ATP hydrolysis activity"/>
    <property type="evidence" value="ECO:0007669"/>
    <property type="project" value="InterPro"/>
</dbReference>
<comment type="caution">
    <text evidence="2">The sequence shown here is derived from an EMBL/GenBank/DDBJ whole genome shotgun (WGS) entry which is preliminary data.</text>
</comment>
<dbReference type="Gene3D" id="3.40.50.300">
    <property type="entry name" value="P-loop containing nucleotide triphosphate hydrolases"/>
    <property type="match status" value="1"/>
</dbReference>
<feature type="domain" description="ATPase AAA-type core" evidence="1">
    <location>
        <begin position="35"/>
        <end position="332"/>
    </location>
</feature>
<dbReference type="EMBL" id="ADLD01000013">
    <property type="protein sequence ID" value="EHB91862.1"/>
    <property type="molecule type" value="Genomic_DNA"/>
</dbReference>
<reference evidence="2 3" key="1">
    <citation type="submission" date="2011-08" db="EMBL/GenBank/DDBJ databases">
        <title>The Genome Sequence of Alistipes indistinctus YIT 12060.</title>
        <authorList>
            <consortium name="The Broad Institute Genome Sequencing Platform"/>
            <person name="Earl A."/>
            <person name="Ward D."/>
            <person name="Feldgarden M."/>
            <person name="Gevers D."/>
            <person name="Morotomi M."/>
            <person name="Young S.K."/>
            <person name="Zeng Q."/>
            <person name="Gargeya S."/>
            <person name="Fitzgerald M."/>
            <person name="Haas B."/>
            <person name="Abouelleil A."/>
            <person name="Alvarado L."/>
            <person name="Arachchi H.M."/>
            <person name="Berlin A."/>
            <person name="Brown A."/>
            <person name="Chapman S.B."/>
            <person name="Chen Z."/>
            <person name="Dunbar C."/>
            <person name="Freedman E."/>
            <person name="Gearin G."/>
            <person name="Gellesch M."/>
            <person name="Goldberg J."/>
            <person name="Griggs A."/>
            <person name="Gujja S."/>
            <person name="Heiman D."/>
            <person name="Howarth C."/>
            <person name="Larson L."/>
            <person name="Lui A."/>
            <person name="MacDonald P.J.P."/>
            <person name="Montmayeur A."/>
            <person name="Murphy C."/>
            <person name="Neiman D."/>
            <person name="Pearson M."/>
            <person name="Priest M."/>
            <person name="Roberts A."/>
            <person name="Saif S."/>
            <person name="Shea T."/>
            <person name="Shenoy N."/>
            <person name="Sisk P."/>
            <person name="Stolte C."/>
            <person name="Sykes S."/>
            <person name="Wortman J."/>
            <person name="Nusbaum C."/>
            <person name="Birren B."/>
        </authorList>
    </citation>
    <scope>NUCLEOTIDE SEQUENCE [LARGE SCALE GENOMIC DNA]</scope>
    <source>
        <strain evidence="2 3">YIT 12060</strain>
    </source>
</reference>
<proteinExistence type="predicted"/>